<comment type="caution">
    <text evidence="1">The sequence shown here is derived from an EMBL/GenBank/DDBJ whole genome shotgun (WGS) entry which is preliminary data.</text>
</comment>
<dbReference type="VEuPathDB" id="TriTrypDB:ECC02_005586"/>
<dbReference type="Proteomes" id="UP000246078">
    <property type="component" value="Unassembled WGS sequence"/>
</dbReference>
<gene>
    <name evidence="1" type="ORF">C3747_64g68</name>
</gene>
<evidence type="ECO:0000313" key="1">
    <source>
        <dbReference type="EMBL" id="PWV10965.1"/>
    </source>
</evidence>
<reference evidence="1 2" key="1">
    <citation type="journal article" date="2018" name="Microb. Genom.">
        <title>Expanding an expanded genome: long-read sequencing of Trypanosoma cruzi.</title>
        <authorList>
            <person name="Berna L."/>
            <person name="Rodriguez M."/>
            <person name="Chiribao M.L."/>
            <person name="Parodi-Talice A."/>
            <person name="Pita S."/>
            <person name="Rijo G."/>
            <person name="Alvarez-Valin F."/>
            <person name="Robello C."/>
        </authorList>
    </citation>
    <scope>NUCLEOTIDE SEQUENCE [LARGE SCALE GENOMIC DNA]</scope>
    <source>
        <strain evidence="1 2">TCC</strain>
    </source>
</reference>
<dbReference type="VEuPathDB" id="TriTrypDB:TcCL_ESM05636"/>
<dbReference type="EMBL" id="PRFC01000064">
    <property type="protein sequence ID" value="PWV10965.1"/>
    <property type="molecule type" value="Genomic_DNA"/>
</dbReference>
<dbReference type="VEuPathDB" id="TriTrypDB:TcCLB.507949.154"/>
<organism evidence="1 2">
    <name type="scientific">Trypanosoma cruzi</name>
    <dbReference type="NCBI Taxonomy" id="5693"/>
    <lineage>
        <taxon>Eukaryota</taxon>
        <taxon>Discoba</taxon>
        <taxon>Euglenozoa</taxon>
        <taxon>Kinetoplastea</taxon>
        <taxon>Metakinetoplastina</taxon>
        <taxon>Trypanosomatida</taxon>
        <taxon>Trypanosomatidae</taxon>
        <taxon>Trypanosoma</taxon>
        <taxon>Schizotrypanum</taxon>
    </lineage>
</organism>
<sequence>MSELGEILNTAQISKHYEVIQFLLSHANVEYTLTQLDFLIPRGASLQRFPEAWREYMEAGRCGNQCIEVFHRNVDVPDVGLTDDRAVRNVRSKKKELVLVCRRPELHRLEELERLLLSPAKVPDREGCVALHTNQVILQEKLLKESQQRGLLYYLPDHYMKAYEYRLVKGLRSPFKRGESLNVFLCDDEADAVLGTDGTAGQLELPVGVVAQSMLYTRRGVPVRGKNSIPTCLHVGERVLVIFDRVLSPSHDSSISVEAPALRVSLGKPRKNLGVALPVDVRVKASRRSGGTQRSFMDVRAQAKGNVAVSVFVDEMETIVPVEVIDEITSMPGVMIGRETLPALPVPDDICIHDPALWDGRIAGQGGEGEEFRGEGRKLAGTVLAWWLNPSPAVLKVRDLTIPDSETMGAASRTVWIPHQKDEAALRVVRKTLQEQHAAEVARRIRRKRNRNRELRNCHMVHFGFDASVPFGGEMQDR</sequence>
<dbReference type="VEuPathDB" id="TriTrypDB:TcBrA4_0037110"/>
<name>A0A2V2WRS6_TRYCR</name>
<dbReference type="VEuPathDB" id="TriTrypDB:Tc_MARK_5991"/>
<dbReference type="VEuPathDB" id="TriTrypDB:TCDM_01029"/>
<proteinExistence type="predicted"/>
<protein>
    <submittedName>
        <fullName evidence="1">Putative TFIIH basal transcription factor subunit</fullName>
    </submittedName>
</protein>
<dbReference type="VEuPathDB" id="TriTrypDB:C4B63_22g42"/>
<dbReference type="VEuPathDB" id="TriTrypDB:TCSYLVIO_007275"/>
<dbReference type="VEuPathDB" id="TriTrypDB:TcCLB.511423.40"/>
<dbReference type="OMA" id="WHRSIEL"/>
<dbReference type="AlphaFoldDB" id="A0A2V2WRS6"/>
<dbReference type="VEuPathDB" id="TriTrypDB:C3747_64g68"/>
<dbReference type="OrthoDB" id="277424at2759"/>
<dbReference type="VEuPathDB" id="TriTrypDB:BCY84_01634"/>
<accession>A0A2V2WRS6</accession>
<dbReference type="VEuPathDB" id="TriTrypDB:TcG_05326"/>
<dbReference type="VEuPathDB" id="TriTrypDB:TcYC6_0016440"/>
<evidence type="ECO:0000313" key="2">
    <source>
        <dbReference type="Proteomes" id="UP000246078"/>
    </source>
</evidence>